<evidence type="ECO:0000313" key="2">
    <source>
        <dbReference type="Proteomes" id="UP000478546"/>
    </source>
</evidence>
<comment type="caution">
    <text evidence="1">The sequence shown here is derived from an EMBL/GenBank/DDBJ whole genome shotgun (WGS) entry which is preliminary data.</text>
</comment>
<dbReference type="Proteomes" id="UP000478546">
    <property type="component" value="Unassembled WGS sequence"/>
</dbReference>
<dbReference type="RefSeq" id="WP_162344600.1">
    <property type="nucleotide sequence ID" value="NZ_JAAEAA010000002.1"/>
</dbReference>
<sequence length="317" mass="38228">MKQYDLLYYVKKIKKQLRGPFRYGTPEFFDRANLLARLNQVKYLVQDYVIKPKYKTIEYRQEFQQELIFALPFAYWHFLNGTLKNTISSKFTKELYFFSEGHEEKYEMRICKLPREHYQVPNLYHSKKIYFDKWARVPLKQHYANNLFVFSKPMLVIANKYNTEWGRKPVNYLSMPVIDEVLARFSNKYQIVYNRPKPDQIVMDNSEVLDMNDFELIKKNYPDVLLAEDLYVKYRYQFNNYNHFQLMLYANCDRFLSVHGGTAALASYFGGKNIIFSRRGHEHNYKEFETIFPVLSGAEIYHAKSEKDIFKFLEAHY</sequence>
<evidence type="ECO:0000313" key="1">
    <source>
        <dbReference type="EMBL" id="NDK54536.1"/>
    </source>
</evidence>
<organism evidence="1 2">
    <name type="scientific">Pontibacter fetidus</name>
    <dbReference type="NCBI Taxonomy" id="2700082"/>
    <lineage>
        <taxon>Bacteria</taxon>
        <taxon>Pseudomonadati</taxon>
        <taxon>Bacteroidota</taxon>
        <taxon>Cytophagia</taxon>
        <taxon>Cytophagales</taxon>
        <taxon>Hymenobacteraceae</taxon>
        <taxon>Pontibacter</taxon>
    </lineage>
</organism>
<dbReference type="AlphaFoldDB" id="A0A6B2H1P9"/>
<evidence type="ECO:0008006" key="3">
    <source>
        <dbReference type="Google" id="ProtNLM"/>
    </source>
</evidence>
<dbReference type="EMBL" id="JAAEAA010000002">
    <property type="protein sequence ID" value="NDK54536.1"/>
    <property type="molecule type" value="Genomic_DNA"/>
</dbReference>
<keyword evidence="2" id="KW-1185">Reference proteome</keyword>
<proteinExistence type="predicted"/>
<protein>
    <recommendedName>
        <fullName evidence="3">Glycosyltransferase family 61 protein</fullName>
    </recommendedName>
</protein>
<reference evidence="1 2" key="1">
    <citation type="submission" date="2020-01" db="EMBL/GenBank/DDBJ databases">
        <authorList>
            <person name="Kim M.K."/>
        </authorList>
    </citation>
    <scope>NUCLEOTIDE SEQUENCE [LARGE SCALE GENOMIC DNA]</scope>
    <source>
        <strain evidence="1 2">BT213</strain>
    </source>
</reference>
<name>A0A6B2H1P9_9BACT</name>
<gene>
    <name evidence="1" type="ORF">GWO68_01285</name>
</gene>
<accession>A0A6B2H1P9</accession>